<evidence type="ECO:0000256" key="1">
    <source>
        <dbReference type="SAM" id="Phobius"/>
    </source>
</evidence>
<dbReference type="Proteomes" id="UP001501757">
    <property type="component" value="Unassembled WGS sequence"/>
</dbReference>
<evidence type="ECO:0000313" key="3">
    <source>
        <dbReference type="Proteomes" id="UP001501757"/>
    </source>
</evidence>
<evidence type="ECO:0008006" key="4">
    <source>
        <dbReference type="Google" id="ProtNLM"/>
    </source>
</evidence>
<name>A0ABN0X4L7_9ALTE</name>
<gene>
    <name evidence="2" type="ORF">GCM10009092_19150</name>
</gene>
<comment type="caution">
    <text evidence="2">The sequence shown here is derived from an EMBL/GenBank/DDBJ whole genome shotgun (WGS) entry which is preliminary data.</text>
</comment>
<protein>
    <recommendedName>
        <fullName evidence="4">DUF3592 domain-containing protein</fullName>
    </recommendedName>
</protein>
<keyword evidence="3" id="KW-1185">Reference proteome</keyword>
<proteinExistence type="predicted"/>
<reference evidence="2 3" key="1">
    <citation type="journal article" date="2019" name="Int. J. Syst. Evol. Microbiol.">
        <title>The Global Catalogue of Microorganisms (GCM) 10K type strain sequencing project: providing services to taxonomists for standard genome sequencing and annotation.</title>
        <authorList>
            <consortium name="The Broad Institute Genomics Platform"/>
            <consortium name="The Broad Institute Genome Sequencing Center for Infectious Disease"/>
            <person name="Wu L."/>
            <person name="Ma J."/>
        </authorList>
    </citation>
    <scope>NUCLEOTIDE SEQUENCE [LARGE SCALE GENOMIC DNA]</scope>
    <source>
        <strain evidence="2 3">JCM 13378</strain>
    </source>
</reference>
<feature type="transmembrane region" description="Helical" evidence="1">
    <location>
        <begin position="98"/>
        <end position="122"/>
    </location>
</feature>
<organism evidence="2 3">
    <name type="scientific">Bowmanella denitrificans</name>
    <dbReference type="NCBI Taxonomy" id="366582"/>
    <lineage>
        <taxon>Bacteria</taxon>
        <taxon>Pseudomonadati</taxon>
        <taxon>Pseudomonadota</taxon>
        <taxon>Gammaproteobacteria</taxon>
        <taxon>Alteromonadales</taxon>
        <taxon>Alteromonadaceae</taxon>
        <taxon>Bowmanella</taxon>
    </lineage>
</organism>
<keyword evidence="1" id="KW-0472">Membrane</keyword>
<evidence type="ECO:0000313" key="2">
    <source>
        <dbReference type="EMBL" id="GAA0355053.1"/>
    </source>
</evidence>
<sequence length="126" mass="13860">MYLAIDDMLDTSQFLSGASYGVGTVEDVRQHYQEIGSTARRSRTLVNSALIRLTLASGETVLVVHDYGLWEAELQTGQQVRLAYQAQAPEQAKLVNFAALWAGHIGMLVLGSLFVGAAYLLIRVFR</sequence>
<accession>A0ABN0X4L7</accession>
<keyword evidence="1" id="KW-0812">Transmembrane</keyword>
<keyword evidence="1" id="KW-1133">Transmembrane helix</keyword>
<dbReference type="EMBL" id="BAAAEI010000010">
    <property type="protein sequence ID" value="GAA0355053.1"/>
    <property type="molecule type" value="Genomic_DNA"/>
</dbReference>